<feature type="transmembrane region" description="Helical" evidence="6">
    <location>
        <begin position="115"/>
        <end position="137"/>
    </location>
</feature>
<feature type="transmembrane region" description="Helical" evidence="6">
    <location>
        <begin position="21"/>
        <end position="46"/>
    </location>
</feature>
<evidence type="ECO:0000256" key="5">
    <source>
        <dbReference type="ARBA" id="ARBA00031636"/>
    </source>
</evidence>
<name>A0A822VM35_STRSU</name>
<dbReference type="Proteomes" id="UP000075041">
    <property type="component" value="Unassembled WGS sequence"/>
</dbReference>
<keyword evidence="6" id="KW-0812">Transmembrane</keyword>
<comment type="caution">
    <text evidence="7">The sequence shown here is derived from an EMBL/GenBank/DDBJ whole genome shotgun (WGS) entry which is preliminary data.</text>
</comment>
<dbReference type="AlphaFoldDB" id="A0A822VM35"/>
<keyword evidence="6" id="KW-1133">Transmembrane helix</keyword>
<dbReference type="GO" id="GO:0005886">
    <property type="term" value="C:plasma membrane"/>
    <property type="evidence" value="ECO:0007669"/>
    <property type="project" value="TreeGrafter"/>
</dbReference>
<keyword evidence="6" id="KW-0472">Membrane</keyword>
<dbReference type="InterPro" id="IPR050222">
    <property type="entry name" value="MATE_MdtK"/>
</dbReference>
<evidence type="ECO:0000256" key="6">
    <source>
        <dbReference type="SAM" id="Phobius"/>
    </source>
</evidence>
<proteinExistence type="inferred from homology"/>
<gene>
    <name evidence="7" type="ORF">ERS132356_01526</name>
</gene>
<evidence type="ECO:0000313" key="7">
    <source>
        <dbReference type="EMBL" id="CYU13660.1"/>
    </source>
</evidence>
<protein>
    <recommendedName>
        <fullName evidence="3">Probable multidrug resistance protein NorM</fullName>
    </recommendedName>
    <alternativeName>
        <fullName evidence="5">Multidrug-efflux transporter</fullName>
    </alternativeName>
</protein>
<dbReference type="EMBL" id="FIFJ01000019">
    <property type="protein sequence ID" value="CYU13660.1"/>
    <property type="molecule type" value="Genomic_DNA"/>
</dbReference>
<comment type="similarity">
    <text evidence="2">Belongs to the multi antimicrobial extrusion (MATE) (TC 2.A.66.1) family.</text>
</comment>
<accession>A0A822VM35</accession>
<dbReference type="GO" id="GO:0015297">
    <property type="term" value="F:antiporter activity"/>
    <property type="evidence" value="ECO:0007669"/>
    <property type="project" value="InterPro"/>
</dbReference>
<dbReference type="PANTHER" id="PTHR43298">
    <property type="entry name" value="MULTIDRUG RESISTANCE PROTEIN NORM-RELATED"/>
    <property type="match status" value="1"/>
</dbReference>
<keyword evidence="4" id="KW-0813">Transport</keyword>
<dbReference type="GO" id="GO:0042910">
    <property type="term" value="F:xenobiotic transmembrane transporter activity"/>
    <property type="evidence" value="ECO:0007669"/>
    <property type="project" value="InterPro"/>
</dbReference>
<evidence type="ECO:0000256" key="1">
    <source>
        <dbReference type="ARBA" id="ARBA00003408"/>
    </source>
</evidence>
<dbReference type="InterPro" id="IPR002528">
    <property type="entry name" value="MATE_fam"/>
</dbReference>
<organism evidence="7 8">
    <name type="scientific">Streptococcus suis</name>
    <dbReference type="NCBI Taxonomy" id="1307"/>
    <lineage>
        <taxon>Bacteria</taxon>
        <taxon>Bacillati</taxon>
        <taxon>Bacillota</taxon>
        <taxon>Bacilli</taxon>
        <taxon>Lactobacillales</taxon>
        <taxon>Streptococcaceae</taxon>
        <taxon>Streptococcus</taxon>
    </lineage>
</organism>
<evidence type="ECO:0000256" key="2">
    <source>
        <dbReference type="ARBA" id="ARBA00010199"/>
    </source>
</evidence>
<evidence type="ECO:0000256" key="3">
    <source>
        <dbReference type="ARBA" id="ARBA00020268"/>
    </source>
</evidence>
<sequence>MIGQALGKRDILTVRRVAFLSSAYGVTIMFLLGTILFFGAPSFALLFTKDLEAVHQVVTALRIDAFNQPGLAVSLIMAGALQGLGDTKSPLYSTVIGMWGLRVVGAIVLGQMFGLGIAGVWLSILIDLLLRAIFLTWRFHVKTRKLAE</sequence>
<evidence type="ECO:0000313" key="8">
    <source>
        <dbReference type="Proteomes" id="UP000075041"/>
    </source>
</evidence>
<evidence type="ECO:0000256" key="4">
    <source>
        <dbReference type="ARBA" id="ARBA00022448"/>
    </source>
</evidence>
<dbReference type="Pfam" id="PF01554">
    <property type="entry name" value="MatE"/>
    <property type="match status" value="1"/>
</dbReference>
<reference evidence="7 8" key="1">
    <citation type="submission" date="2016-02" db="EMBL/GenBank/DDBJ databases">
        <authorList>
            <consortium name="Pathogen Informatics"/>
        </authorList>
    </citation>
    <scope>NUCLEOTIDE SEQUENCE [LARGE SCALE GENOMIC DNA]</scope>
    <source>
        <strain evidence="7 8">LOLA-SS005</strain>
    </source>
</reference>
<dbReference type="PANTHER" id="PTHR43298:SF2">
    <property type="entry name" value="FMN_FAD EXPORTER YEEO-RELATED"/>
    <property type="match status" value="1"/>
</dbReference>
<comment type="function">
    <text evidence="1">Multidrug efflux pump.</text>
</comment>